<protein>
    <submittedName>
        <fullName evidence="1">Uncharacterized protein</fullName>
    </submittedName>
</protein>
<reference evidence="1 2" key="1">
    <citation type="journal article" date="2015" name="Genome Biol. Evol.">
        <title>Comparative Genomics of a Bacterivorous Green Alga Reveals Evolutionary Causalities and Consequences of Phago-Mixotrophic Mode of Nutrition.</title>
        <authorList>
            <person name="Burns J.A."/>
            <person name="Paasch A."/>
            <person name="Narechania A."/>
            <person name="Kim E."/>
        </authorList>
    </citation>
    <scope>NUCLEOTIDE SEQUENCE [LARGE SCALE GENOMIC DNA]</scope>
    <source>
        <strain evidence="1 2">PLY_AMNH</strain>
    </source>
</reference>
<dbReference type="Proteomes" id="UP001190700">
    <property type="component" value="Unassembled WGS sequence"/>
</dbReference>
<gene>
    <name evidence="1" type="ORF">CYMTET_19726</name>
</gene>
<sequence length="245" mass="27194">MLQRKQLVFETFQTTHSRQAKFRRPGLAQRTTFTKAPAENLSAPAHFKYRSGLLAPKFPTLNDISDEPTTANAMAVRRSHTPSELKARFVRYHGQHGVSDSGLDSSAFLTLPSTDFGDARHAWDKKRGRALSHDQDDEDVVEVEGEDEEVTVEARAESQGVEVYFVEAKASASPCQNKQIRDLLKCWMGESAYPHICGGYLGKDLAEGRSVNYSMRGWADGVCLGEFGEVQASEGISAERRVNLL</sequence>
<accession>A0AAE0L4K9</accession>
<keyword evidence="2" id="KW-1185">Reference proteome</keyword>
<proteinExistence type="predicted"/>
<comment type="caution">
    <text evidence="1">The sequence shown here is derived from an EMBL/GenBank/DDBJ whole genome shotgun (WGS) entry which is preliminary data.</text>
</comment>
<evidence type="ECO:0000313" key="2">
    <source>
        <dbReference type="Proteomes" id="UP001190700"/>
    </source>
</evidence>
<name>A0AAE0L4K9_9CHLO</name>
<dbReference type="AlphaFoldDB" id="A0AAE0L4K9"/>
<organism evidence="1 2">
    <name type="scientific">Cymbomonas tetramitiformis</name>
    <dbReference type="NCBI Taxonomy" id="36881"/>
    <lineage>
        <taxon>Eukaryota</taxon>
        <taxon>Viridiplantae</taxon>
        <taxon>Chlorophyta</taxon>
        <taxon>Pyramimonadophyceae</taxon>
        <taxon>Pyramimonadales</taxon>
        <taxon>Pyramimonadaceae</taxon>
        <taxon>Cymbomonas</taxon>
    </lineage>
</organism>
<dbReference type="EMBL" id="LGRX02009249">
    <property type="protein sequence ID" value="KAK3271951.1"/>
    <property type="molecule type" value="Genomic_DNA"/>
</dbReference>
<evidence type="ECO:0000313" key="1">
    <source>
        <dbReference type="EMBL" id="KAK3271951.1"/>
    </source>
</evidence>